<proteinExistence type="predicted"/>
<dbReference type="RefSeq" id="XP_024499730.1">
    <property type="nucleotide sequence ID" value="XM_024645448.1"/>
</dbReference>
<feature type="compositionally biased region" description="Basic and acidic residues" evidence="1">
    <location>
        <begin position="70"/>
        <end position="84"/>
    </location>
</feature>
<sequence length="90" mass="10685">MEFFIKKRNFTVLLITIFMLINIFNVQMITGAPRHSQFNEIRQRRDAKNGLSINHGQRLFEALKKLREDEAKEKVTDNYKDPRDPNSYGK</sequence>
<evidence type="ECO:0000313" key="4">
    <source>
        <dbReference type="WBParaSite" id="SRAE_X000225850.1"/>
    </source>
</evidence>
<reference evidence="4" key="3">
    <citation type="submission" date="2020-12" db="UniProtKB">
        <authorList>
            <consortium name="WormBaseParasite"/>
        </authorList>
    </citation>
    <scope>IDENTIFICATION</scope>
</reference>
<dbReference type="GeneID" id="36385334"/>
<gene>
    <name evidence="2 4 5" type="ORF">SRAE_X000225850</name>
</gene>
<evidence type="ECO:0000313" key="5">
    <source>
        <dbReference type="WormBase" id="SRAE_X000225850"/>
    </source>
</evidence>
<accession>A0A090KSY8</accession>
<organism evidence="2">
    <name type="scientific">Strongyloides ratti</name>
    <name type="common">Parasitic roundworm</name>
    <dbReference type="NCBI Taxonomy" id="34506"/>
    <lineage>
        <taxon>Eukaryota</taxon>
        <taxon>Metazoa</taxon>
        <taxon>Ecdysozoa</taxon>
        <taxon>Nematoda</taxon>
        <taxon>Chromadorea</taxon>
        <taxon>Rhabditida</taxon>
        <taxon>Tylenchina</taxon>
        <taxon>Panagrolaimomorpha</taxon>
        <taxon>Strongyloidoidea</taxon>
        <taxon>Strongyloididae</taxon>
        <taxon>Strongyloides</taxon>
    </lineage>
</organism>
<name>A0A090KSY8_STRRB</name>
<dbReference type="WBParaSite" id="SRAE_X000225850.1">
    <property type="protein sequence ID" value="SRAE_X000225850.1"/>
    <property type="gene ID" value="WBGene00267840"/>
</dbReference>
<protein>
    <submittedName>
        <fullName evidence="2 4">Uncharacterized protein</fullName>
    </submittedName>
</protein>
<evidence type="ECO:0000313" key="2">
    <source>
        <dbReference type="EMBL" id="CEF60521.1"/>
    </source>
</evidence>
<evidence type="ECO:0000313" key="3">
    <source>
        <dbReference type="Proteomes" id="UP000035682"/>
    </source>
</evidence>
<evidence type="ECO:0000256" key="1">
    <source>
        <dbReference type="SAM" id="MobiDB-lite"/>
    </source>
</evidence>
<reference evidence="2" key="2">
    <citation type="submission" date="2014-09" db="EMBL/GenBank/DDBJ databases">
        <authorList>
            <person name="Aslett A.Martin."/>
        </authorList>
    </citation>
    <scope>NUCLEOTIDE SEQUENCE</scope>
    <source>
        <strain evidence="2">ED321 Heterogonic</strain>
    </source>
</reference>
<dbReference type="EMBL" id="LN609399">
    <property type="protein sequence ID" value="CEF60521.1"/>
    <property type="molecule type" value="Genomic_DNA"/>
</dbReference>
<dbReference type="Proteomes" id="UP000035682">
    <property type="component" value="Unplaced"/>
</dbReference>
<dbReference type="WormBase" id="SRAE_X000225850">
    <property type="protein sequence ID" value="SRP12351"/>
    <property type="gene ID" value="WBGene00267840"/>
</dbReference>
<feature type="region of interest" description="Disordered" evidence="1">
    <location>
        <begin position="70"/>
        <end position="90"/>
    </location>
</feature>
<keyword evidence="3" id="KW-1185">Reference proteome</keyword>
<dbReference type="CTD" id="36385334"/>
<dbReference type="AlphaFoldDB" id="A0A090KSY8"/>
<reference evidence="3" key="1">
    <citation type="submission" date="2014-09" db="EMBL/GenBank/DDBJ databases">
        <authorList>
            <person name="Martin A.A."/>
        </authorList>
    </citation>
    <scope>NUCLEOTIDE SEQUENCE</scope>
    <source>
        <strain evidence="3">ED321</strain>
    </source>
</reference>